<dbReference type="EMBL" id="MK940484">
    <property type="protein sequence ID" value="QTF76065.1"/>
    <property type="molecule type" value="Genomic_DNA"/>
</dbReference>
<feature type="transmembrane region" description="Helical" evidence="1">
    <location>
        <begin position="32"/>
        <end position="55"/>
    </location>
</feature>
<protein>
    <submittedName>
        <fullName evidence="2">ATP synthase F0 subunit 8</fullName>
    </submittedName>
</protein>
<sequence>MKWLLYSTVRSITCLYTLSNWIFNLNLPQTFYLNWFLLSILFFFMFFIYLIKIYFLKLK</sequence>
<accession>A0A8A5L9Q7</accession>
<evidence type="ECO:0000313" key="2">
    <source>
        <dbReference type="EMBL" id="QTF76065.1"/>
    </source>
</evidence>
<gene>
    <name evidence="2" type="primary">atp8</name>
</gene>
<name>A0A8A5L9Q7_9NEOP</name>
<evidence type="ECO:0000256" key="1">
    <source>
        <dbReference type="SAM" id="Phobius"/>
    </source>
</evidence>
<keyword evidence="1" id="KW-0472">Membrane</keyword>
<dbReference type="AlphaFoldDB" id="A0A8A5L9Q7"/>
<geneLocation type="mitochondrion" evidence="2"/>
<keyword evidence="2" id="KW-0496">Mitochondrion</keyword>
<reference evidence="2" key="1">
    <citation type="journal article" name="Sci. Rep.">
        <title>Rearrangement and evolution of mitochondrial genomes in Thysanoptera (Insecta).</title>
        <authorList>
            <person name="Tyagi K."/>
            <person name="Chakraborty R."/>
            <person name="Cameron S.L."/>
            <person name="Sweet A.D."/>
            <person name="Chandra K."/>
            <person name="Kumar V."/>
        </authorList>
    </citation>
    <scope>NUCLEOTIDE SEQUENCE</scope>
</reference>
<keyword evidence="1" id="KW-0812">Transmembrane</keyword>
<keyword evidence="1" id="KW-1133">Transmembrane helix</keyword>
<organism evidence="2">
    <name type="scientific">Gynaikothrips uzeli</name>
    <dbReference type="NCBI Taxonomy" id="1422814"/>
    <lineage>
        <taxon>Eukaryota</taxon>
        <taxon>Metazoa</taxon>
        <taxon>Ecdysozoa</taxon>
        <taxon>Arthropoda</taxon>
        <taxon>Hexapoda</taxon>
        <taxon>Insecta</taxon>
        <taxon>Pterygota</taxon>
        <taxon>Neoptera</taxon>
        <taxon>Paraneoptera</taxon>
        <taxon>Thysanoptera</taxon>
        <taxon>Tubulifera</taxon>
        <taxon>Phlaeothripoidea</taxon>
        <taxon>Phlaeothripidae</taxon>
        <taxon>Phlaeothripinae</taxon>
        <taxon>Gynaikothrips</taxon>
    </lineage>
</organism>
<proteinExistence type="predicted"/>